<evidence type="ECO:0000313" key="2">
    <source>
        <dbReference type="Proteomes" id="UP000324159"/>
    </source>
</evidence>
<dbReference type="Pfam" id="PF06962">
    <property type="entry name" value="rRNA_methylase"/>
    <property type="match status" value="1"/>
</dbReference>
<dbReference type="SUPFAM" id="SSF53335">
    <property type="entry name" value="S-adenosyl-L-methionine-dependent methyltransferases"/>
    <property type="match status" value="1"/>
</dbReference>
<protein>
    <submittedName>
        <fullName evidence="1">Putative rRNA methylase</fullName>
    </submittedName>
</protein>
<dbReference type="Gene3D" id="3.40.50.150">
    <property type="entry name" value="Vaccinia Virus protein VP39"/>
    <property type="match status" value="1"/>
</dbReference>
<keyword evidence="1" id="KW-0489">Methyltransferase</keyword>
<reference evidence="1 2" key="1">
    <citation type="submission" date="2019-07" db="EMBL/GenBank/DDBJ databases">
        <title>Genomic Encyclopedia of Type Strains, Phase IV (KMG-IV): sequencing the most valuable type-strain genomes for metagenomic binning, comparative biology and taxonomic classification.</title>
        <authorList>
            <person name="Goeker M."/>
        </authorList>
    </citation>
    <scope>NUCLEOTIDE SEQUENCE [LARGE SCALE GENOMIC DNA]</scope>
    <source>
        <strain evidence="1 2">SS015</strain>
    </source>
</reference>
<comment type="caution">
    <text evidence="1">The sequence shown here is derived from an EMBL/GenBank/DDBJ whole genome shotgun (WGS) entry which is preliminary data.</text>
</comment>
<dbReference type="PANTHER" id="PTHR35276:SF1">
    <property type="entry name" value="TRNA (MNM(5)S(2)U34)-METHYLTRANSFERASE, CHLOROPLASTIC"/>
    <property type="match status" value="1"/>
</dbReference>
<keyword evidence="2" id="KW-1185">Reference proteome</keyword>
<dbReference type="PANTHER" id="PTHR35276">
    <property type="entry name" value="S-ADENOSYL-L-METHIONINE-DEPENDENT METHYLTRANSFERASES SUPERFAMILY PROTEIN"/>
    <property type="match status" value="1"/>
</dbReference>
<dbReference type="AlphaFoldDB" id="A0A5D3WJ90"/>
<dbReference type="RefSeq" id="WP_148896038.1">
    <property type="nucleotide sequence ID" value="NZ_VNIB01000007.1"/>
</dbReference>
<dbReference type="EMBL" id="VNIB01000007">
    <property type="protein sequence ID" value="TYO98268.1"/>
    <property type="molecule type" value="Genomic_DNA"/>
</dbReference>
<keyword evidence="1" id="KW-0808">Transferase</keyword>
<dbReference type="OrthoDB" id="9792989at2"/>
<gene>
    <name evidence="1" type="ORF">EDC39_10763</name>
</gene>
<proteinExistence type="predicted"/>
<organism evidence="1 2">
    <name type="scientific">Geothermobacter ehrlichii</name>
    <dbReference type="NCBI Taxonomy" id="213224"/>
    <lineage>
        <taxon>Bacteria</taxon>
        <taxon>Pseudomonadati</taxon>
        <taxon>Thermodesulfobacteriota</taxon>
        <taxon>Desulfuromonadia</taxon>
        <taxon>Desulfuromonadales</taxon>
        <taxon>Geothermobacteraceae</taxon>
        <taxon>Geothermobacter</taxon>
    </lineage>
</organism>
<accession>A0A5D3WJ90</accession>
<sequence length="206" mass="22021">MPSPGFLAQVTDWAHSLLDEIILPGDTLLDLTAGNGHDTLFLARRMGETGTLLAFDVQPAALAASERQLRAADFSPRRIDAPQRIARPGIYLIADSHHCLDRYLAAEVRAAIANLGYLPGSDKRVMTRPETTEAALRLTLDALAPGGRLAVVAYCGHPGGEEETAAVQALFAALPAAEFDVLQLTAANHRCAPLLLVAERRPVEIA</sequence>
<dbReference type="InterPro" id="IPR010719">
    <property type="entry name" value="MnmM_MeTrfase"/>
</dbReference>
<evidence type="ECO:0000313" key="1">
    <source>
        <dbReference type="EMBL" id="TYO98268.1"/>
    </source>
</evidence>
<dbReference type="InterPro" id="IPR029063">
    <property type="entry name" value="SAM-dependent_MTases_sf"/>
</dbReference>
<dbReference type="GO" id="GO:0032259">
    <property type="term" value="P:methylation"/>
    <property type="evidence" value="ECO:0007669"/>
    <property type="project" value="UniProtKB-KW"/>
</dbReference>
<dbReference type="Proteomes" id="UP000324159">
    <property type="component" value="Unassembled WGS sequence"/>
</dbReference>
<dbReference type="GO" id="GO:0008168">
    <property type="term" value="F:methyltransferase activity"/>
    <property type="evidence" value="ECO:0007669"/>
    <property type="project" value="UniProtKB-KW"/>
</dbReference>
<name>A0A5D3WJ90_9BACT</name>